<feature type="transmembrane region" description="Helical" evidence="8">
    <location>
        <begin position="152"/>
        <end position="170"/>
    </location>
</feature>
<dbReference type="GO" id="GO:0016020">
    <property type="term" value="C:membrane"/>
    <property type="evidence" value="ECO:0007669"/>
    <property type="project" value="InterPro"/>
</dbReference>
<dbReference type="GO" id="GO:0009372">
    <property type="term" value="P:quorum sensing"/>
    <property type="evidence" value="ECO:0007669"/>
    <property type="project" value="UniProtKB-KW"/>
</dbReference>
<comment type="caution">
    <text evidence="9">The sequence shown here is derived from an EMBL/GenBank/DDBJ whole genome shotgun (WGS) entry which is preliminary data.</text>
</comment>
<evidence type="ECO:0000313" key="10">
    <source>
        <dbReference type="Proteomes" id="UP000190973"/>
    </source>
</evidence>
<keyword evidence="6 8" id="KW-1133">Transmembrane helix</keyword>
<evidence type="ECO:0000256" key="7">
    <source>
        <dbReference type="ARBA" id="ARBA00023136"/>
    </source>
</evidence>
<evidence type="ECO:0000256" key="2">
    <source>
        <dbReference type="ARBA" id="ARBA00022654"/>
    </source>
</evidence>
<accession>A0A1S8S135</accession>
<dbReference type="Proteomes" id="UP000190973">
    <property type="component" value="Unassembled WGS sequence"/>
</dbReference>
<dbReference type="GO" id="GO:0008233">
    <property type="term" value="F:peptidase activity"/>
    <property type="evidence" value="ECO:0007669"/>
    <property type="project" value="UniProtKB-KW"/>
</dbReference>
<dbReference type="SMART" id="SM00793">
    <property type="entry name" value="AgrB"/>
    <property type="match status" value="1"/>
</dbReference>
<organism evidence="9 10">
    <name type="scientific">Clostridium beijerinckii</name>
    <name type="common">Clostridium MP</name>
    <dbReference type="NCBI Taxonomy" id="1520"/>
    <lineage>
        <taxon>Bacteria</taxon>
        <taxon>Bacillati</taxon>
        <taxon>Bacillota</taxon>
        <taxon>Clostridia</taxon>
        <taxon>Eubacteriales</taxon>
        <taxon>Clostridiaceae</taxon>
        <taxon>Clostridium</taxon>
    </lineage>
</organism>
<name>A0A1S8S135_CLOBE</name>
<gene>
    <name evidence="9" type="primary">agrB_2</name>
    <name evidence="9" type="ORF">CLBCK_36140</name>
</gene>
<dbReference type="EMBL" id="LZZI01000080">
    <property type="protein sequence ID" value="OOM59163.1"/>
    <property type="molecule type" value="Genomic_DNA"/>
</dbReference>
<dbReference type="Pfam" id="PF04647">
    <property type="entry name" value="AgrB"/>
    <property type="match status" value="1"/>
</dbReference>
<evidence type="ECO:0000256" key="6">
    <source>
        <dbReference type="ARBA" id="ARBA00022989"/>
    </source>
</evidence>
<evidence type="ECO:0000256" key="5">
    <source>
        <dbReference type="ARBA" id="ARBA00022801"/>
    </source>
</evidence>
<protein>
    <submittedName>
        <fullName evidence="9">Accessory protein regulator protein B</fullName>
    </submittedName>
</protein>
<dbReference type="GO" id="GO:0006508">
    <property type="term" value="P:proteolysis"/>
    <property type="evidence" value="ECO:0007669"/>
    <property type="project" value="UniProtKB-KW"/>
</dbReference>
<reference evidence="9 10" key="1">
    <citation type="submission" date="2016-05" db="EMBL/GenBank/DDBJ databases">
        <title>Microbial solvent formation.</title>
        <authorList>
            <person name="Poehlein A."/>
            <person name="Montoya Solano J.D."/>
            <person name="Flitsch S."/>
            <person name="Krabben P."/>
            <person name="Duerre P."/>
            <person name="Daniel R."/>
        </authorList>
    </citation>
    <scope>NUCLEOTIDE SEQUENCE [LARGE SCALE GENOMIC DNA]</scope>
    <source>
        <strain evidence="9 10">DSM 53</strain>
    </source>
</reference>
<keyword evidence="4 8" id="KW-0812">Transmembrane</keyword>
<evidence type="ECO:0000313" key="9">
    <source>
        <dbReference type="EMBL" id="OOM59163.1"/>
    </source>
</evidence>
<keyword evidence="3" id="KW-0645">Protease</keyword>
<dbReference type="AlphaFoldDB" id="A0A1S8S135"/>
<evidence type="ECO:0000256" key="8">
    <source>
        <dbReference type="SAM" id="Phobius"/>
    </source>
</evidence>
<evidence type="ECO:0000256" key="4">
    <source>
        <dbReference type="ARBA" id="ARBA00022692"/>
    </source>
</evidence>
<feature type="transmembrane region" description="Helical" evidence="8">
    <location>
        <begin position="84"/>
        <end position="103"/>
    </location>
</feature>
<evidence type="ECO:0000256" key="3">
    <source>
        <dbReference type="ARBA" id="ARBA00022670"/>
    </source>
</evidence>
<proteinExistence type="predicted"/>
<dbReference type="InterPro" id="IPR006741">
    <property type="entry name" value="AgrB"/>
</dbReference>
<dbReference type="RefSeq" id="WP_077839982.1">
    <property type="nucleotide sequence ID" value="NZ_JABTAE010000001.1"/>
</dbReference>
<feature type="transmembrane region" description="Helical" evidence="8">
    <location>
        <begin position="109"/>
        <end position="131"/>
    </location>
</feature>
<keyword evidence="1" id="KW-1003">Cell membrane</keyword>
<evidence type="ECO:0000256" key="1">
    <source>
        <dbReference type="ARBA" id="ARBA00022475"/>
    </source>
</evidence>
<feature type="transmembrane region" description="Helical" evidence="8">
    <location>
        <begin position="39"/>
        <end position="63"/>
    </location>
</feature>
<sequence length="227" mass="25226">MSLAEKIATKIGNNAKIFLNINEEQEQIIVYGAINLFQMLFAILWVIIAGLLFGVFYEALIFSTTASILRKYSGGVHASSPSRCVIIGAFSAALAGILINNIFYSINSITVAVISGAIIIFAFITVFRNAPVDSIKKPIKNIETRKQFKRKSIFVIFIFSFIMIILFMLNEKFSELYYIKLIESIGVGVLWQTITLTKNGINFLNKVDSALKYIIEGMGTSVTPKAK</sequence>
<keyword evidence="5" id="KW-0378">Hydrolase</keyword>
<keyword evidence="2" id="KW-0673">Quorum sensing</keyword>
<keyword evidence="7 8" id="KW-0472">Membrane</keyword>